<evidence type="ECO:0000313" key="2">
    <source>
        <dbReference type="EMBL" id="CAL1613427.1"/>
    </source>
</evidence>
<organism evidence="2 3">
    <name type="scientific">Knipowitschia caucasica</name>
    <name type="common">Caucasian dwarf goby</name>
    <name type="synonym">Pomatoschistus caucasicus</name>
    <dbReference type="NCBI Taxonomy" id="637954"/>
    <lineage>
        <taxon>Eukaryota</taxon>
        <taxon>Metazoa</taxon>
        <taxon>Chordata</taxon>
        <taxon>Craniata</taxon>
        <taxon>Vertebrata</taxon>
        <taxon>Euteleostomi</taxon>
        <taxon>Actinopterygii</taxon>
        <taxon>Neopterygii</taxon>
        <taxon>Teleostei</taxon>
        <taxon>Neoteleostei</taxon>
        <taxon>Acanthomorphata</taxon>
        <taxon>Gobiaria</taxon>
        <taxon>Gobiiformes</taxon>
        <taxon>Gobioidei</taxon>
        <taxon>Gobiidae</taxon>
        <taxon>Gobiinae</taxon>
        <taxon>Knipowitschia</taxon>
    </lineage>
</organism>
<proteinExistence type="predicted"/>
<evidence type="ECO:0000313" key="3">
    <source>
        <dbReference type="Proteomes" id="UP001497482"/>
    </source>
</evidence>
<keyword evidence="3" id="KW-1185">Reference proteome</keyword>
<gene>
    <name evidence="2" type="ORF">KC01_LOCUS39640</name>
</gene>
<reference evidence="2 3" key="1">
    <citation type="submission" date="2024-04" db="EMBL/GenBank/DDBJ databases">
        <authorList>
            <person name="Waldvogel A.-M."/>
            <person name="Schoenle A."/>
        </authorList>
    </citation>
    <scope>NUCLEOTIDE SEQUENCE [LARGE SCALE GENOMIC DNA]</scope>
</reference>
<dbReference type="Proteomes" id="UP001497482">
    <property type="component" value="Chromosome 8"/>
</dbReference>
<protein>
    <submittedName>
        <fullName evidence="2">Uncharacterized protein</fullName>
    </submittedName>
</protein>
<sequence>MASRSVPFAQTDVTGAPQSLPHADARSCGTTCLLIKTRGTQRTSTQSQPWSSSQYLVVTTGNQLLCTQYLRGI</sequence>
<dbReference type="EMBL" id="OZ035830">
    <property type="protein sequence ID" value="CAL1613427.1"/>
    <property type="molecule type" value="Genomic_DNA"/>
</dbReference>
<feature type="region of interest" description="Disordered" evidence="1">
    <location>
        <begin position="1"/>
        <end position="24"/>
    </location>
</feature>
<name>A0AAV2MJ82_KNICA</name>
<accession>A0AAV2MJ82</accession>
<dbReference type="AlphaFoldDB" id="A0AAV2MJ82"/>
<evidence type="ECO:0000256" key="1">
    <source>
        <dbReference type="SAM" id="MobiDB-lite"/>
    </source>
</evidence>